<sequence length="93" mass="10630">MHKDALGSIDTITDESGVVIQRMSYKPFGEQIEQEWINEANKDLITKRGFTGHEHIKEFGLIHMNGRVYDPTTGRFLSADPNIQSPYDTQSYI</sequence>
<dbReference type="Pfam" id="PF25023">
    <property type="entry name" value="TEN_YD-shell"/>
    <property type="match status" value="1"/>
</dbReference>
<comment type="caution">
    <text evidence="3">The sequence shown here is derived from an EMBL/GenBank/DDBJ whole genome shotgun (WGS) entry which is preliminary data.</text>
</comment>
<dbReference type="NCBIfam" id="TIGR03696">
    <property type="entry name" value="Rhs_assc_core"/>
    <property type="match status" value="1"/>
</dbReference>
<feature type="domain" description="Teneurin-like YD-shell" evidence="2">
    <location>
        <begin position="4"/>
        <end position="80"/>
    </location>
</feature>
<dbReference type="InterPro" id="IPR056823">
    <property type="entry name" value="TEN-like_YD-shell"/>
</dbReference>
<dbReference type="PANTHER" id="PTHR32305:SF15">
    <property type="entry name" value="PROTEIN RHSA-RELATED"/>
    <property type="match status" value="1"/>
</dbReference>
<evidence type="ECO:0000313" key="3">
    <source>
        <dbReference type="EMBL" id="RXJ68309.1"/>
    </source>
</evidence>
<evidence type="ECO:0000313" key="4">
    <source>
        <dbReference type="Proteomes" id="UP000290172"/>
    </source>
</evidence>
<dbReference type="PANTHER" id="PTHR32305">
    <property type="match status" value="1"/>
</dbReference>
<dbReference type="InterPro" id="IPR050708">
    <property type="entry name" value="T6SS_VgrG/RHS"/>
</dbReference>
<dbReference type="InterPro" id="IPR022385">
    <property type="entry name" value="Rhs_assc_core"/>
</dbReference>
<name>A0A4Q0YGX3_9BACT</name>
<accession>A0A4Q0YGX3</accession>
<proteinExistence type="predicted"/>
<gene>
    <name evidence="3" type="ORF">CRV08_08645</name>
</gene>
<reference evidence="3 4" key="1">
    <citation type="submission" date="2017-10" db="EMBL/GenBank/DDBJ databases">
        <title>Genomics of the genus Arcobacter.</title>
        <authorList>
            <person name="Perez-Cataluna A."/>
            <person name="Figueras M.J."/>
        </authorList>
    </citation>
    <scope>NUCLEOTIDE SEQUENCE [LARGE SCALE GENOMIC DNA]</scope>
    <source>
        <strain evidence="3 4">CECT 8993</strain>
    </source>
</reference>
<evidence type="ECO:0000256" key="1">
    <source>
        <dbReference type="ARBA" id="ARBA00022737"/>
    </source>
</evidence>
<evidence type="ECO:0000259" key="2">
    <source>
        <dbReference type="Pfam" id="PF25023"/>
    </source>
</evidence>
<dbReference type="Proteomes" id="UP000290172">
    <property type="component" value="Unassembled WGS sequence"/>
</dbReference>
<dbReference type="Gene3D" id="2.180.10.10">
    <property type="entry name" value="RHS repeat-associated core"/>
    <property type="match status" value="1"/>
</dbReference>
<dbReference type="EMBL" id="PDKJ01000006">
    <property type="protein sequence ID" value="RXJ68309.1"/>
    <property type="molecule type" value="Genomic_DNA"/>
</dbReference>
<keyword evidence="1" id="KW-0677">Repeat</keyword>
<dbReference type="AlphaFoldDB" id="A0A4Q0YGX3"/>
<organism evidence="3 4">
    <name type="scientific">Halarcobacter ebronensis</name>
    <dbReference type="NCBI Taxonomy" id="1462615"/>
    <lineage>
        <taxon>Bacteria</taxon>
        <taxon>Pseudomonadati</taxon>
        <taxon>Campylobacterota</taxon>
        <taxon>Epsilonproteobacteria</taxon>
        <taxon>Campylobacterales</taxon>
        <taxon>Arcobacteraceae</taxon>
        <taxon>Halarcobacter</taxon>
    </lineage>
</organism>
<dbReference type="RefSeq" id="WP_128981135.1">
    <property type="nucleotide sequence ID" value="NZ_PDKJ01000006.1"/>
</dbReference>
<protein>
    <recommendedName>
        <fullName evidence="2">Teneurin-like YD-shell domain-containing protein</fullName>
    </recommendedName>
</protein>